<name>A0A182S4D7_ANOFN</name>
<dbReference type="VEuPathDB" id="VectorBase:AFUN015251"/>
<accession>A0A182S4D7</accession>
<organism evidence="1">
    <name type="scientific">Anopheles funestus</name>
    <name type="common">African malaria mosquito</name>
    <dbReference type="NCBI Taxonomy" id="62324"/>
    <lineage>
        <taxon>Eukaryota</taxon>
        <taxon>Metazoa</taxon>
        <taxon>Ecdysozoa</taxon>
        <taxon>Arthropoda</taxon>
        <taxon>Hexapoda</taxon>
        <taxon>Insecta</taxon>
        <taxon>Pterygota</taxon>
        <taxon>Neoptera</taxon>
        <taxon>Endopterygota</taxon>
        <taxon>Diptera</taxon>
        <taxon>Nematocera</taxon>
        <taxon>Culicoidea</taxon>
        <taxon>Culicidae</taxon>
        <taxon>Anophelinae</taxon>
        <taxon>Anopheles</taxon>
    </lineage>
</organism>
<reference evidence="1" key="1">
    <citation type="submission" date="2020-05" db="UniProtKB">
        <authorList>
            <consortium name="EnsemblMetazoa"/>
        </authorList>
    </citation>
    <scope>IDENTIFICATION</scope>
    <source>
        <strain evidence="1">FUMOZ</strain>
    </source>
</reference>
<protein>
    <submittedName>
        <fullName evidence="1">Uncharacterized protein</fullName>
    </submittedName>
</protein>
<dbReference type="EnsemblMetazoa" id="AFUN015251-RA">
    <property type="protein sequence ID" value="AFUN015251-PA"/>
    <property type="gene ID" value="AFUN015251"/>
</dbReference>
<proteinExistence type="predicted"/>
<evidence type="ECO:0000313" key="1">
    <source>
        <dbReference type="EnsemblMetazoa" id="AFUN015251-PA"/>
    </source>
</evidence>
<dbReference type="AlphaFoldDB" id="A0A182S4D7"/>
<sequence>MENTDFLILCWNICCTTNKER</sequence>